<keyword evidence="1" id="KW-1133">Transmembrane helix</keyword>
<protein>
    <submittedName>
        <fullName evidence="2">Type IV conjugative transfer system protein TraE</fullName>
    </submittedName>
</protein>
<gene>
    <name evidence="2" type="primary">traE</name>
    <name evidence="2" type="ORF">GTP90_18860</name>
</gene>
<dbReference type="NCBIfam" id="TIGR02761">
    <property type="entry name" value="TraE_TIGR"/>
    <property type="match status" value="1"/>
</dbReference>
<sequence>MLNDDYEATLTDLRRAILGRSIIIGTLAVALLVLATCLYRIIGTERIIVTPPSVNATFWCQGDQCGSAYLEQMGGYVAWLILDVAPTSIEWKKSALLGFVAADTVGALKERQELEADRLKRLNASTYFLLQQLTPDEEKQTVRMVGLLHTQINGHDTPPVTKTYEAAFVHTGGKTHLASFTEIKQNGQASLAGGVAAAGGR</sequence>
<dbReference type="Proteomes" id="UP000447355">
    <property type="component" value="Unassembled WGS sequence"/>
</dbReference>
<organism evidence="2 3">
    <name type="scientific">Duganella vulcania</name>
    <dbReference type="NCBI Taxonomy" id="2692166"/>
    <lineage>
        <taxon>Bacteria</taxon>
        <taxon>Pseudomonadati</taxon>
        <taxon>Pseudomonadota</taxon>
        <taxon>Betaproteobacteria</taxon>
        <taxon>Burkholderiales</taxon>
        <taxon>Oxalobacteraceae</taxon>
        <taxon>Telluria group</taxon>
        <taxon>Duganella</taxon>
    </lineage>
</organism>
<feature type="transmembrane region" description="Helical" evidence="1">
    <location>
        <begin position="21"/>
        <end position="42"/>
    </location>
</feature>
<dbReference type="AlphaFoldDB" id="A0A845GNS1"/>
<evidence type="ECO:0000313" key="3">
    <source>
        <dbReference type="Proteomes" id="UP000447355"/>
    </source>
</evidence>
<dbReference type="InterPro" id="IPR007973">
    <property type="entry name" value="Pilus_assembly_TraE"/>
</dbReference>
<proteinExistence type="predicted"/>
<keyword evidence="1" id="KW-0472">Membrane</keyword>
<reference evidence="2" key="1">
    <citation type="submission" date="2019-12" db="EMBL/GenBank/DDBJ databases">
        <title>Novel species isolated from a subtropical stream in China.</title>
        <authorList>
            <person name="Lu H."/>
        </authorList>
    </citation>
    <scope>NUCLEOTIDE SEQUENCE [LARGE SCALE GENOMIC DNA]</scope>
    <source>
        <strain evidence="2">FT81W</strain>
    </source>
</reference>
<name>A0A845GNS1_9BURK</name>
<evidence type="ECO:0000256" key="1">
    <source>
        <dbReference type="SAM" id="Phobius"/>
    </source>
</evidence>
<dbReference type="RefSeq" id="WP_161085010.1">
    <property type="nucleotide sequence ID" value="NZ_WWCX01000035.1"/>
</dbReference>
<evidence type="ECO:0000313" key="2">
    <source>
        <dbReference type="EMBL" id="MYM95924.1"/>
    </source>
</evidence>
<dbReference type="Pfam" id="PF05309">
    <property type="entry name" value="TraE"/>
    <property type="match status" value="1"/>
</dbReference>
<accession>A0A845GNS1</accession>
<comment type="caution">
    <text evidence="2">The sequence shown here is derived from an EMBL/GenBank/DDBJ whole genome shotgun (WGS) entry which is preliminary data.</text>
</comment>
<dbReference type="EMBL" id="WWCX01000035">
    <property type="protein sequence ID" value="MYM95924.1"/>
    <property type="molecule type" value="Genomic_DNA"/>
</dbReference>
<keyword evidence="1" id="KW-0812">Transmembrane</keyword>